<sequence>MAANASGSMSSMVMVVVASSVSCVSPMARAAGPWSSASNTGERAASTQRCARNRSPRTTNVTSAPVPSSSMRRRPRRSSSSSGRGPRRSTSSASAARSTAHSTTRRSPRSN</sequence>
<feature type="compositionally biased region" description="Polar residues" evidence="1">
    <location>
        <begin position="35"/>
        <end position="62"/>
    </location>
</feature>
<evidence type="ECO:0000313" key="3">
    <source>
        <dbReference type="EMBL" id="BAT04998.1"/>
    </source>
</evidence>
<evidence type="ECO:0000256" key="2">
    <source>
        <dbReference type="SAM" id="SignalP"/>
    </source>
</evidence>
<dbReference type="InParanoid" id="A0A0P0XEK1"/>
<keyword evidence="2" id="KW-0732">Signal</keyword>
<organism evidence="3 4">
    <name type="scientific">Oryza sativa subsp. japonica</name>
    <name type="common">Rice</name>
    <dbReference type="NCBI Taxonomy" id="39947"/>
    <lineage>
        <taxon>Eukaryota</taxon>
        <taxon>Viridiplantae</taxon>
        <taxon>Streptophyta</taxon>
        <taxon>Embryophyta</taxon>
        <taxon>Tracheophyta</taxon>
        <taxon>Spermatophyta</taxon>
        <taxon>Magnoliopsida</taxon>
        <taxon>Liliopsida</taxon>
        <taxon>Poales</taxon>
        <taxon>Poaceae</taxon>
        <taxon>BOP clade</taxon>
        <taxon>Oryzoideae</taxon>
        <taxon>Oryzeae</taxon>
        <taxon>Oryzinae</taxon>
        <taxon>Oryza</taxon>
        <taxon>Oryza sativa</taxon>
    </lineage>
</organism>
<gene>
    <name evidence="3" type="ordered locus">Os08g0340601</name>
    <name evidence="3" type="ORF">OSNPB_080340601</name>
</gene>
<evidence type="ECO:0000313" key="4">
    <source>
        <dbReference type="Proteomes" id="UP000059680"/>
    </source>
</evidence>
<dbReference type="OMA" id="NARCAWN"/>
<reference evidence="4" key="1">
    <citation type="journal article" date="2005" name="Nature">
        <title>The map-based sequence of the rice genome.</title>
        <authorList>
            <consortium name="International rice genome sequencing project (IRGSP)"/>
            <person name="Matsumoto T."/>
            <person name="Wu J."/>
            <person name="Kanamori H."/>
            <person name="Katayose Y."/>
            <person name="Fujisawa M."/>
            <person name="Namiki N."/>
            <person name="Mizuno H."/>
            <person name="Yamamoto K."/>
            <person name="Antonio B.A."/>
            <person name="Baba T."/>
            <person name="Sakata K."/>
            <person name="Nagamura Y."/>
            <person name="Aoki H."/>
            <person name="Arikawa K."/>
            <person name="Arita K."/>
            <person name="Bito T."/>
            <person name="Chiden Y."/>
            <person name="Fujitsuka N."/>
            <person name="Fukunaka R."/>
            <person name="Hamada M."/>
            <person name="Harada C."/>
            <person name="Hayashi A."/>
            <person name="Hijishita S."/>
            <person name="Honda M."/>
            <person name="Hosokawa S."/>
            <person name="Ichikawa Y."/>
            <person name="Idonuma A."/>
            <person name="Iijima M."/>
            <person name="Ikeda M."/>
            <person name="Ikeno M."/>
            <person name="Ito K."/>
            <person name="Ito S."/>
            <person name="Ito T."/>
            <person name="Ito Y."/>
            <person name="Ito Y."/>
            <person name="Iwabuchi A."/>
            <person name="Kamiya K."/>
            <person name="Karasawa W."/>
            <person name="Kurita K."/>
            <person name="Katagiri S."/>
            <person name="Kikuta A."/>
            <person name="Kobayashi H."/>
            <person name="Kobayashi N."/>
            <person name="Machita K."/>
            <person name="Maehara T."/>
            <person name="Masukawa M."/>
            <person name="Mizubayashi T."/>
            <person name="Mukai Y."/>
            <person name="Nagasaki H."/>
            <person name="Nagata Y."/>
            <person name="Naito S."/>
            <person name="Nakashima M."/>
            <person name="Nakama Y."/>
            <person name="Nakamichi Y."/>
            <person name="Nakamura M."/>
            <person name="Meguro A."/>
            <person name="Negishi M."/>
            <person name="Ohta I."/>
            <person name="Ohta T."/>
            <person name="Okamoto M."/>
            <person name="Ono N."/>
            <person name="Saji S."/>
            <person name="Sakaguchi M."/>
            <person name="Sakai K."/>
            <person name="Shibata M."/>
            <person name="Shimokawa T."/>
            <person name="Song J."/>
            <person name="Takazaki Y."/>
            <person name="Terasawa K."/>
            <person name="Tsugane M."/>
            <person name="Tsuji K."/>
            <person name="Ueda S."/>
            <person name="Waki K."/>
            <person name="Yamagata H."/>
            <person name="Yamamoto M."/>
            <person name="Yamamoto S."/>
            <person name="Yamane H."/>
            <person name="Yoshiki S."/>
            <person name="Yoshihara R."/>
            <person name="Yukawa K."/>
            <person name="Zhong H."/>
            <person name="Yano M."/>
            <person name="Yuan Q."/>
            <person name="Ouyang S."/>
            <person name="Liu J."/>
            <person name="Jones K.M."/>
            <person name="Gansberger K."/>
            <person name="Moffat K."/>
            <person name="Hill J."/>
            <person name="Bera J."/>
            <person name="Fadrosh D."/>
            <person name="Jin S."/>
            <person name="Johri S."/>
            <person name="Kim M."/>
            <person name="Overton L."/>
            <person name="Reardon M."/>
            <person name="Tsitrin T."/>
            <person name="Vuong H."/>
            <person name="Weaver B."/>
            <person name="Ciecko A."/>
            <person name="Tallon L."/>
            <person name="Jackson J."/>
            <person name="Pai G."/>
            <person name="Aken S.V."/>
            <person name="Utterback T."/>
            <person name="Reidmuller S."/>
            <person name="Feldblyum T."/>
            <person name="Hsiao J."/>
            <person name="Zismann V."/>
            <person name="Iobst S."/>
            <person name="de Vazeille A.R."/>
            <person name="Buell C.R."/>
            <person name="Ying K."/>
            <person name="Li Y."/>
            <person name="Lu T."/>
            <person name="Huang Y."/>
            <person name="Zhao Q."/>
            <person name="Feng Q."/>
            <person name="Zhang L."/>
            <person name="Zhu J."/>
            <person name="Weng Q."/>
            <person name="Mu J."/>
            <person name="Lu Y."/>
            <person name="Fan D."/>
            <person name="Liu Y."/>
            <person name="Guan J."/>
            <person name="Zhang Y."/>
            <person name="Yu S."/>
            <person name="Liu X."/>
            <person name="Zhang Y."/>
            <person name="Hong G."/>
            <person name="Han B."/>
            <person name="Choisne N."/>
            <person name="Demange N."/>
            <person name="Orjeda G."/>
            <person name="Samain S."/>
            <person name="Cattolico L."/>
            <person name="Pelletier E."/>
            <person name="Couloux A."/>
            <person name="Segurens B."/>
            <person name="Wincker P."/>
            <person name="D'Hont A."/>
            <person name="Scarpelli C."/>
            <person name="Weissenbach J."/>
            <person name="Salanoubat M."/>
            <person name="Quetier F."/>
            <person name="Yu Y."/>
            <person name="Kim H.R."/>
            <person name="Rambo T."/>
            <person name="Currie J."/>
            <person name="Collura K."/>
            <person name="Luo M."/>
            <person name="Yang T."/>
            <person name="Ammiraju J.S.S."/>
            <person name="Engler F."/>
            <person name="Soderlund C."/>
            <person name="Wing R.A."/>
            <person name="Palmer L.E."/>
            <person name="de la Bastide M."/>
            <person name="Spiegel L."/>
            <person name="Nascimento L."/>
            <person name="Zutavern T."/>
            <person name="O'Shaughnessy A."/>
            <person name="Dike S."/>
            <person name="Dedhia N."/>
            <person name="Preston R."/>
            <person name="Balija V."/>
            <person name="McCombie W.R."/>
            <person name="Chow T."/>
            <person name="Chen H."/>
            <person name="Chung M."/>
            <person name="Chen C."/>
            <person name="Shaw J."/>
            <person name="Wu H."/>
            <person name="Hsiao K."/>
            <person name="Chao Y."/>
            <person name="Chu M."/>
            <person name="Cheng C."/>
            <person name="Hour A."/>
            <person name="Lee P."/>
            <person name="Lin S."/>
            <person name="Lin Y."/>
            <person name="Liou J."/>
            <person name="Liu S."/>
            <person name="Hsing Y."/>
            <person name="Raghuvanshi S."/>
            <person name="Mohanty A."/>
            <person name="Bharti A.K."/>
            <person name="Gaur A."/>
            <person name="Gupta V."/>
            <person name="Kumar D."/>
            <person name="Ravi V."/>
            <person name="Vij S."/>
            <person name="Kapur A."/>
            <person name="Khurana P."/>
            <person name="Khurana P."/>
            <person name="Khurana J.P."/>
            <person name="Tyagi A.K."/>
            <person name="Gaikwad K."/>
            <person name="Singh A."/>
            <person name="Dalal V."/>
            <person name="Srivastava S."/>
            <person name="Dixit A."/>
            <person name="Pal A.K."/>
            <person name="Ghazi I.A."/>
            <person name="Yadav M."/>
            <person name="Pandit A."/>
            <person name="Bhargava A."/>
            <person name="Sureshbabu K."/>
            <person name="Batra K."/>
            <person name="Sharma T.R."/>
            <person name="Mohapatra T."/>
            <person name="Singh N.K."/>
            <person name="Messing J."/>
            <person name="Nelson A.B."/>
            <person name="Fuks G."/>
            <person name="Kavchok S."/>
            <person name="Keizer G."/>
            <person name="Linton E."/>
            <person name="Llaca V."/>
            <person name="Song R."/>
            <person name="Tanyolac B."/>
            <person name="Young S."/>
            <person name="Ho-Il K."/>
            <person name="Hahn J.H."/>
            <person name="Sangsakoo G."/>
            <person name="Vanavichit A."/>
            <person name="de Mattos Luiz.A.T."/>
            <person name="Zimmer P.D."/>
            <person name="Malone G."/>
            <person name="Dellagostin O."/>
            <person name="de Oliveira A.C."/>
            <person name="Bevan M."/>
            <person name="Bancroft I."/>
            <person name="Minx P."/>
            <person name="Cordum H."/>
            <person name="Wilson R."/>
            <person name="Cheng Z."/>
            <person name="Jin W."/>
            <person name="Jiang J."/>
            <person name="Leong S.A."/>
            <person name="Iwama H."/>
            <person name="Gojobori T."/>
            <person name="Itoh T."/>
            <person name="Niimura Y."/>
            <person name="Fujii Y."/>
            <person name="Habara T."/>
            <person name="Sakai H."/>
            <person name="Sato Y."/>
            <person name="Wilson G."/>
            <person name="Kumar K."/>
            <person name="McCouch S."/>
            <person name="Juretic N."/>
            <person name="Hoen D."/>
            <person name="Wright S."/>
            <person name="Bruskiewich R."/>
            <person name="Bureau T."/>
            <person name="Miyao A."/>
            <person name="Hirochika H."/>
            <person name="Nishikawa T."/>
            <person name="Kadowaki K."/>
            <person name="Sugiura M."/>
            <person name="Burr B."/>
            <person name="Sasaki T."/>
        </authorList>
    </citation>
    <scope>NUCLEOTIDE SEQUENCE [LARGE SCALE GENOMIC DNA]</scope>
    <source>
        <strain evidence="4">cv. Nipponbare</strain>
    </source>
</reference>
<feature type="compositionally biased region" description="Low complexity" evidence="1">
    <location>
        <begin position="78"/>
        <end position="102"/>
    </location>
</feature>
<dbReference type="EMBL" id="AP014964">
    <property type="protein sequence ID" value="BAT04998.1"/>
    <property type="molecule type" value="Genomic_DNA"/>
</dbReference>
<protein>
    <submittedName>
        <fullName evidence="3">Os08g0340601 protein</fullName>
    </submittedName>
</protein>
<dbReference type="AlphaFoldDB" id="A0A0P0XEK1"/>
<dbReference type="PaxDb" id="39947-A0A0P0XEK1"/>
<feature type="region of interest" description="Disordered" evidence="1">
    <location>
        <begin position="28"/>
        <end position="111"/>
    </location>
</feature>
<feature type="signal peptide" evidence="2">
    <location>
        <begin position="1"/>
        <end position="23"/>
    </location>
</feature>
<evidence type="ECO:0000256" key="1">
    <source>
        <dbReference type="SAM" id="MobiDB-lite"/>
    </source>
</evidence>
<keyword evidence="4" id="KW-1185">Reference proteome</keyword>
<feature type="non-terminal residue" evidence="3">
    <location>
        <position position="111"/>
    </location>
</feature>
<dbReference type="Proteomes" id="UP000059680">
    <property type="component" value="Chromosome 8"/>
</dbReference>
<reference evidence="3 4" key="3">
    <citation type="journal article" date="2013" name="Rice">
        <title>Improvement of the Oryza sativa Nipponbare reference genome using next generation sequence and optical map data.</title>
        <authorList>
            <person name="Kawahara Y."/>
            <person name="de la Bastide M."/>
            <person name="Hamilton J.P."/>
            <person name="Kanamori H."/>
            <person name="McCombie W.R."/>
            <person name="Ouyang S."/>
            <person name="Schwartz D.C."/>
            <person name="Tanaka T."/>
            <person name="Wu J."/>
            <person name="Zhou S."/>
            <person name="Childs K.L."/>
            <person name="Davidson R.M."/>
            <person name="Lin H."/>
            <person name="Quesada-Ocampo L."/>
            <person name="Vaillancourt B."/>
            <person name="Sakai H."/>
            <person name="Lee S.S."/>
            <person name="Kim J."/>
            <person name="Numa H."/>
            <person name="Itoh T."/>
            <person name="Buell C.R."/>
            <person name="Matsumoto T."/>
        </authorList>
    </citation>
    <scope>NUCLEOTIDE SEQUENCE [LARGE SCALE GENOMIC DNA]</scope>
    <source>
        <strain evidence="4">cv. Nipponbare</strain>
    </source>
</reference>
<name>A0A0P0XEK1_ORYSJ</name>
<accession>A0A0P0XEK1</accession>
<dbReference type="Gramene" id="Os08t0340601-00">
    <property type="protein sequence ID" value="Os08t0340601-00"/>
    <property type="gene ID" value="Os08g0340601"/>
</dbReference>
<proteinExistence type="predicted"/>
<reference evidence="3 4" key="2">
    <citation type="journal article" date="2013" name="Plant Cell Physiol.">
        <title>Rice Annotation Project Database (RAP-DB): an integrative and interactive database for rice genomics.</title>
        <authorList>
            <person name="Sakai H."/>
            <person name="Lee S.S."/>
            <person name="Tanaka T."/>
            <person name="Numa H."/>
            <person name="Kim J."/>
            <person name="Kawahara Y."/>
            <person name="Wakimoto H."/>
            <person name="Yang C.C."/>
            <person name="Iwamoto M."/>
            <person name="Abe T."/>
            <person name="Yamada Y."/>
            <person name="Muto A."/>
            <person name="Inokuchi H."/>
            <person name="Ikemura T."/>
            <person name="Matsumoto T."/>
            <person name="Sasaki T."/>
            <person name="Itoh T."/>
        </authorList>
    </citation>
    <scope>NUCLEOTIDE SEQUENCE [LARGE SCALE GENOMIC DNA]</scope>
    <source>
        <strain evidence="4">cv. Nipponbare</strain>
    </source>
</reference>
<feature type="chain" id="PRO_5006057067" evidence="2">
    <location>
        <begin position="24"/>
        <end position="111"/>
    </location>
</feature>